<evidence type="ECO:0000313" key="4">
    <source>
        <dbReference type="Proteomes" id="UP000236735"/>
    </source>
</evidence>
<sequence length="164" mass="18835">MSQAFPNIKIRPHGLQFVAGNIGGIVCAVLILLLAGYDGLLPKSIFPFMMAAFGLLFINLLCKCVYLLRISYIITEEQLQYEYGILSLQRDFIELYRVVDYSEQRSFLQMLFGLKTVSIYSGDKTCPRLDIIGVQGDSDLITMIRERVEYNKKKHNIHEFTNIR</sequence>
<dbReference type="Proteomes" id="UP000236735">
    <property type="component" value="Unassembled WGS sequence"/>
</dbReference>
<organism evidence="3 4">
    <name type="scientific">Xylanibacter ruminicola</name>
    <name type="common">Prevotella ruminicola</name>
    <dbReference type="NCBI Taxonomy" id="839"/>
    <lineage>
        <taxon>Bacteria</taxon>
        <taxon>Pseudomonadati</taxon>
        <taxon>Bacteroidota</taxon>
        <taxon>Bacteroidia</taxon>
        <taxon>Bacteroidales</taxon>
        <taxon>Prevotellaceae</taxon>
        <taxon>Xylanibacter</taxon>
    </lineage>
</organism>
<reference evidence="3 4" key="1">
    <citation type="submission" date="2016-10" db="EMBL/GenBank/DDBJ databases">
        <authorList>
            <person name="de Groot N.N."/>
        </authorList>
    </citation>
    <scope>NUCLEOTIDE SEQUENCE [LARGE SCALE GENOMIC DNA]</scope>
    <source>
        <strain evidence="3 4">AR32</strain>
    </source>
</reference>
<evidence type="ECO:0000256" key="1">
    <source>
        <dbReference type="SAM" id="Phobius"/>
    </source>
</evidence>
<name>A0A1H5W3I2_XYLRU</name>
<keyword evidence="1" id="KW-0472">Membrane</keyword>
<proteinExistence type="predicted"/>
<dbReference type="InterPro" id="IPR005182">
    <property type="entry name" value="YdbS-like_PH"/>
</dbReference>
<feature type="transmembrane region" description="Helical" evidence="1">
    <location>
        <begin position="45"/>
        <end position="68"/>
    </location>
</feature>
<dbReference type="RefSeq" id="WP_158216528.1">
    <property type="nucleotide sequence ID" value="NZ_FNUV01000005.1"/>
</dbReference>
<evidence type="ECO:0000313" key="3">
    <source>
        <dbReference type="EMBL" id="SEF94052.1"/>
    </source>
</evidence>
<keyword evidence="1" id="KW-0812">Transmembrane</keyword>
<dbReference type="Pfam" id="PF03703">
    <property type="entry name" value="bPH_2"/>
    <property type="match status" value="1"/>
</dbReference>
<dbReference type="EMBL" id="FNUV01000005">
    <property type="protein sequence ID" value="SEF94052.1"/>
    <property type="molecule type" value="Genomic_DNA"/>
</dbReference>
<gene>
    <name evidence="3" type="ORF">SAMN05216354_2212</name>
</gene>
<accession>A0A1H5W3I2</accession>
<protein>
    <submittedName>
        <fullName evidence="3">PH domain-containing protein</fullName>
    </submittedName>
</protein>
<evidence type="ECO:0000259" key="2">
    <source>
        <dbReference type="Pfam" id="PF03703"/>
    </source>
</evidence>
<dbReference type="AlphaFoldDB" id="A0A1H5W3I2"/>
<feature type="domain" description="YdbS-like PH" evidence="2">
    <location>
        <begin position="70"/>
        <end position="132"/>
    </location>
</feature>
<keyword evidence="1" id="KW-1133">Transmembrane helix</keyword>
<feature type="transmembrane region" description="Helical" evidence="1">
    <location>
        <begin position="12"/>
        <end position="33"/>
    </location>
</feature>